<evidence type="ECO:0000313" key="2">
    <source>
        <dbReference type="Proteomes" id="UP000658514"/>
    </source>
</evidence>
<organism evidence="1 2">
    <name type="scientific">Calothrix parietina FACHB-288</name>
    <dbReference type="NCBI Taxonomy" id="2692896"/>
    <lineage>
        <taxon>Bacteria</taxon>
        <taxon>Bacillati</taxon>
        <taxon>Cyanobacteriota</taxon>
        <taxon>Cyanophyceae</taxon>
        <taxon>Nostocales</taxon>
        <taxon>Calotrichaceae</taxon>
        <taxon>Calothrix</taxon>
    </lineage>
</organism>
<comment type="caution">
    <text evidence="1">The sequence shown here is derived from an EMBL/GenBank/DDBJ whole genome shotgun (WGS) entry which is preliminary data.</text>
</comment>
<dbReference type="EMBL" id="JACJQH010000019">
    <property type="protein sequence ID" value="MBD2196566.1"/>
    <property type="molecule type" value="Genomic_DNA"/>
</dbReference>
<keyword evidence="2" id="KW-1185">Reference proteome</keyword>
<gene>
    <name evidence="1" type="ORF">H6G24_13830</name>
</gene>
<reference evidence="1 2" key="1">
    <citation type="journal article" date="2020" name="ISME J.">
        <title>Comparative genomics reveals insights into cyanobacterial evolution and habitat adaptation.</title>
        <authorList>
            <person name="Chen M.Y."/>
            <person name="Teng W.K."/>
            <person name="Zhao L."/>
            <person name="Hu C.X."/>
            <person name="Zhou Y.K."/>
            <person name="Han B.P."/>
            <person name="Song L.R."/>
            <person name="Shu W.S."/>
        </authorList>
    </citation>
    <scope>NUCLEOTIDE SEQUENCE [LARGE SCALE GENOMIC DNA]</scope>
    <source>
        <strain evidence="1 2">FACHB-288</strain>
    </source>
</reference>
<protein>
    <submittedName>
        <fullName evidence="1">Uncharacterized protein</fullName>
    </submittedName>
</protein>
<name>A0ABR8A998_9CYAN</name>
<proteinExistence type="predicted"/>
<accession>A0ABR8A998</accession>
<sequence length="94" mass="10426">MTVIARTLKLIQGTRNTEMGTLKLIPGTLKLIQGTRNTETGTLKLIQGTLKLISGTLKLIPGTLKLLHNKCIHFQCDRILRECFKSPVVGNEKL</sequence>
<dbReference type="RefSeq" id="WP_190547259.1">
    <property type="nucleotide sequence ID" value="NZ_CAWPNO010000050.1"/>
</dbReference>
<evidence type="ECO:0000313" key="1">
    <source>
        <dbReference type="EMBL" id="MBD2196566.1"/>
    </source>
</evidence>
<dbReference type="Proteomes" id="UP000658514">
    <property type="component" value="Unassembled WGS sequence"/>
</dbReference>